<evidence type="ECO:0000256" key="4">
    <source>
        <dbReference type="ARBA" id="ARBA00023136"/>
    </source>
</evidence>
<evidence type="ECO:0000313" key="6">
    <source>
        <dbReference type="EMBL" id="SDD14970.1"/>
    </source>
</evidence>
<comment type="subcellular location">
    <subcellularLocation>
        <location evidence="1">Endomembrane system</location>
        <topology evidence="1">Multi-pass membrane protein</topology>
    </subcellularLocation>
</comment>
<name>A0A1G6SDI0_PEPNI</name>
<dbReference type="GO" id="GO:0012505">
    <property type="term" value="C:endomembrane system"/>
    <property type="evidence" value="ECO:0007669"/>
    <property type="project" value="UniProtKB-SubCell"/>
</dbReference>
<organism evidence="6 7">
    <name type="scientific">Peptococcus niger</name>
    <dbReference type="NCBI Taxonomy" id="2741"/>
    <lineage>
        <taxon>Bacteria</taxon>
        <taxon>Bacillati</taxon>
        <taxon>Bacillota</taxon>
        <taxon>Clostridia</taxon>
        <taxon>Eubacteriales</taxon>
        <taxon>Peptococcaceae</taxon>
        <taxon>Peptococcus</taxon>
    </lineage>
</organism>
<protein>
    <recommendedName>
        <fullName evidence="5">DUF1232 domain-containing protein</fullName>
    </recommendedName>
</protein>
<dbReference type="Proteomes" id="UP000198995">
    <property type="component" value="Unassembled WGS sequence"/>
</dbReference>
<reference evidence="6 7" key="1">
    <citation type="submission" date="2016-10" db="EMBL/GenBank/DDBJ databases">
        <authorList>
            <person name="de Groot N.N."/>
        </authorList>
    </citation>
    <scope>NUCLEOTIDE SEQUENCE [LARGE SCALE GENOMIC DNA]</scope>
    <source>
        <strain evidence="6 7">DSM 20475</strain>
    </source>
</reference>
<dbReference type="EMBL" id="FNAF01000001">
    <property type="protein sequence ID" value="SDD14970.1"/>
    <property type="molecule type" value="Genomic_DNA"/>
</dbReference>
<gene>
    <name evidence="6" type="ORF">SAMN04489866_101303</name>
</gene>
<keyword evidence="4" id="KW-0472">Membrane</keyword>
<evidence type="ECO:0000259" key="5">
    <source>
        <dbReference type="Pfam" id="PF06803"/>
    </source>
</evidence>
<sequence>MALINNLKRIRHLPNNVLASFRMIGDSRISTLQKAAFIGLAGGYLLWPNDLIIDIPLIGQLDDMAVFLILYGWFMSKVPEDIRQEHGWKDIKH</sequence>
<keyword evidence="3" id="KW-1133">Transmembrane helix</keyword>
<dbReference type="OrthoDB" id="9800202at2"/>
<proteinExistence type="predicted"/>
<dbReference type="AlphaFoldDB" id="A0A1G6SDI0"/>
<evidence type="ECO:0000256" key="1">
    <source>
        <dbReference type="ARBA" id="ARBA00004127"/>
    </source>
</evidence>
<accession>A0A1G6SDI0</accession>
<dbReference type="STRING" id="2741.SAMN04489866_101303"/>
<dbReference type="Pfam" id="PF06803">
    <property type="entry name" value="DUF1232"/>
    <property type="match status" value="1"/>
</dbReference>
<feature type="domain" description="DUF1232" evidence="5">
    <location>
        <begin position="36"/>
        <end position="68"/>
    </location>
</feature>
<evidence type="ECO:0000256" key="2">
    <source>
        <dbReference type="ARBA" id="ARBA00022692"/>
    </source>
</evidence>
<dbReference type="InterPro" id="IPR010652">
    <property type="entry name" value="DUF1232"/>
</dbReference>
<keyword evidence="7" id="KW-1185">Reference proteome</keyword>
<dbReference type="RefSeq" id="WP_159427932.1">
    <property type="nucleotide sequence ID" value="NZ_FNAF01000001.1"/>
</dbReference>
<keyword evidence="2" id="KW-0812">Transmembrane</keyword>
<evidence type="ECO:0000256" key="3">
    <source>
        <dbReference type="ARBA" id="ARBA00022989"/>
    </source>
</evidence>
<evidence type="ECO:0000313" key="7">
    <source>
        <dbReference type="Proteomes" id="UP000198995"/>
    </source>
</evidence>